<dbReference type="RefSeq" id="WP_182167949.1">
    <property type="nucleotide sequence ID" value="NZ_JACFXV010000065.1"/>
</dbReference>
<reference evidence="1 2" key="1">
    <citation type="submission" date="2020-07" db="EMBL/GenBank/DDBJ databases">
        <title>Stappia sp., F7233, whole genome shotgun sequencing project.</title>
        <authorList>
            <person name="Jiang S."/>
            <person name="Liu Z.W."/>
            <person name="Du Z.J."/>
        </authorList>
    </citation>
    <scope>NUCLEOTIDE SEQUENCE [LARGE SCALE GENOMIC DNA]</scope>
    <source>
        <strain evidence="1 2">F7233</strain>
    </source>
</reference>
<protein>
    <submittedName>
        <fullName evidence="1">Uncharacterized protein</fullName>
    </submittedName>
</protein>
<accession>A0A839AJI5</accession>
<gene>
    <name evidence="1" type="ORF">H2509_18505</name>
</gene>
<dbReference type="EMBL" id="JACFXV010000065">
    <property type="protein sequence ID" value="MBA5779124.1"/>
    <property type="molecule type" value="Genomic_DNA"/>
</dbReference>
<evidence type="ECO:0000313" key="1">
    <source>
        <dbReference type="EMBL" id="MBA5779124.1"/>
    </source>
</evidence>
<dbReference type="AlphaFoldDB" id="A0A839AJI5"/>
<comment type="caution">
    <text evidence="1">The sequence shown here is derived from an EMBL/GenBank/DDBJ whole genome shotgun (WGS) entry which is preliminary data.</text>
</comment>
<dbReference type="Proteomes" id="UP000541109">
    <property type="component" value="Unassembled WGS sequence"/>
</dbReference>
<keyword evidence="2" id="KW-1185">Reference proteome</keyword>
<proteinExistence type="predicted"/>
<evidence type="ECO:0000313" key="2">
    <source>
        <dbReference type="Proteomes" id="UP000541109"/>
    </source>
</evidence>
<organism evidence="1 2">
    <name type="scientific">Stappia albiluteola</name>
    <dbReference type="NCBI Taxonomy" id="2758565"/>
    <lineage>
        <taxon>Bacteria</taxon>
        <taxon>Pseudomonadati</taxon>
        <taxon>Pseudomonadota</taxon>
        <taxon>Alphaproteobacteria</taxon>
        <taxon>Hyphomicrobiales</taxon>
        <taxon>Stappiaceae</taxon>
        <taxon>Stappia</taxon>
    </lineage>
</organism>
<name>A0A839AJI5_9HYPH</name>
<sequence>MNTNQAILTIKANVEADGLTIEEFVTEWCNASEVEVSEEGNIWIANPQRGHWLSEELKAEFVAWCEAL</sequence>